<feature type="region of interest" description="Disordered" evidence="5">
    <location>
        <begin position="1"/>
        <end position="27"/>
    </location>
</feature>
<reference evidence="7" key="1">
    <citation type="submission" date="2021-01" db="EMBL/GenBank/DDBJ databases">
        <authorList>
            <person name="Corre E."/>
            <person name="Pelletier E."/>
            <person name="Niang G."/>
            <person name="Scheremetjew M."/>
            <person name="Finn R."/>
            <person name="Kale V."/>
            <person name="Holt S."/>
            <person name="Cochrane G."/>
            <person name="Meng A."/>
            <person name="Brown T."/>
            <person name="Cohen L."/>
        </authorList>
    </citation>
    <scope>NUCLEOTIDE SEQUENCE</scope>
    <source>
        <strain evidence="7">CCMP1756</strain>
    </source>
</reference>
<dbReference type="InterPro" id="IPR036390">
    <property type="entry name" value="WH_DNA-bd_sf"/>
</dbReference>
<dbReference type="SUPFAM" id="SSF46785">
    <property type="entry name" value="Winged helix' DNA-binding domain"/>
    <property type="match status" value="1"/>
</dbReference>
<evidence type="ECO:0000256" key="4">
    <source>
        <dbReference type="RuleBase" id="RU004020"/>
    </source>
</evidence>
<feature type="compositionally biased region" description="Low complexity" evidence="5">
    <location>
        <begin position="1"/>
        <end position="17"/>
    </location>
</feature>
<dbReference type="EMBL" id="HBIW01018149">
    <property type="protein sequence ID" value="CAE0700184.1"/>
    <property type="molecule type" value="Transcribed_RNA"/>
</dbReference>
<gene>
    <name evidence="7" type="ORF">PCAL00307_LOCUS15620</name>
</gene>
<keyword evidence="3" id="KW-0539">Nucleus</keyword>
<dbReference type="InterPro" id="IPR036388">
    <property type="entry name" value="WH-like_DNA-bd_sf"/>
</dbReference>
<dbReference type="GO" id="GO:0003700">
    <property type="term" value="F:DNA-binding transcription factor activity"/>
    <property type="evidence" value="ECO:0007669"/>
    <property type="project" value="InterPro"/>
</dbReference>
<evidence type="ECO:0000256" key="3">
    <source>
        <dbReference type="ARBA" id="ARBA00023242"/>
    </source>
</evidence>
<evidence type="ECO:0000259" key="6">
    <source>
        <dbReference type="SMART" id="SM00415"/>
    </source>
</evidence>
<accession>A0A7S4EAA2</accession>
<comment type="subcellular location">
    <subcellularLocation>
        <location evidence="1">Nucleus</location>
    </subcellularLocation>
</comment>
<comment type="similarity">
    <text evidence="4">Belongs to the HSF family.</text>
</comment>
<keyword evidence="2" id="KW-0238">DNA-binding</keyword>
<dbReference type="InterPro" id="IPR000232">
    <property type="entry name" value="HSF_DNA-bd"/>
</dbReference>
<feature type="region of interest" description="Disordered" evidence="5">
    <location>
        <begin position="41"/>
        <end position="74"/>
    </location>
</feature>
<dbReference type="PANTHER" id="PTHR10015">
    <property type="entry name" value="HEAT SHOCK TRANSCRIPTION FACTOR"/>
    <property type="match status" value="1"/>
</dbReference>
<dbReference type="Gene3D" id="1.10.10.10">
    <property type="entry name" value="Winged helix-like DNA-binding domain superfamily/Winged helix DNA-binding domain"/>
    <property type="match status" value="1"/>
</dbReference>
<dbReference type="Pfam" id="PF00447">
    <property type="entry name" value="HSF_DNA-bind"/>
    <property type="match status" value="1"/>
</dbReference>
<protein>
    <recommendedName>
        <fullName evidence="6">HSF-type DNA-binding domain-containing protein</fullName>
    </recommendedName>
</protein>
<evidence type="ECO:0000256" key="2">
    <source>
        <dbReference type="ARBA" id="ARBA00023125"/>
    </source>
</evidence>
<feature type="domain" description="HSF-type DNA-binding" evidence="6">
    <location>
        <begin position="81"/>
        <end position="182"/>
    </location>
</feature>
<sequence>MASPAPRAAAAGGAPSGPVHPHLLPPGTIVALPDGQVAVLQQPRPGLAPPGFVPLPVPPPTRAAAPRPPRGGPAARAQARWVAPFVRQLHELADRPGTLVSWESCGNVLRVSDPRAFAAEVCPVYFRHRNWTSFTRMMNLYSFRMLNGTSRAVAPDHARTARFVHPHFTRDDPDRLWRVVREKRRPPQPKPKPPDASAADALLGLAAAAAAAAPAPADAAKPPFVRKVTPPPDAILEAAPPPREGRVVSPQPRGSLG</sequence>
<dbReference type="GO" id="GO:0043565">
    <property type="term" value="F:sequence-specific DNA binding"/>
    <property type="evidence" value="ECO:0007669"/>
    <property type="project" value="InterPro"/>
</dbReference>
<evidence type="ECO:0000256" key="1">
    <source>
        <dbReference type="ARBA" id="ARBA00004123"/>
    </source>
</evidence>
<evidence type="ECO:0000256" key="5">
    <source>
        <dbReference type="SAM" id="MobiDB-lite"/>
    </source>
</evidence>
<dbReference type="SMART" id="SM00415">
    <property type="entry name" value="HSF"/>
    <property type="match status" value="1"/>
</dbReference>
<dbReference type="PANTHER" id="PTHR10015:SF427">
    <property type="entry name" value="HEAT SHOCK FACTOR PROTEIN"/>
    <property type="match status" value="1"/>
</dbReference>
<proteinExistence type="inferred from homology"/>
<feature type="region of interest" description="Disordered" evidence="5">
    <location>
        <begin position="215"/>
        <end position="257"/>
    </location>
</feature>
<feature type="compositionally biased region" description="Pro residues" evidence="5">
    <location>
        <begin position="46"/>
        <end position="71"/>
    </location>
</feature>
<evidence type="ECO:0000313" key="7">
    <source>
        <dbReference type="EMBL" id="CAE0700184.1"/>
    </source>
</evidence>
<dbReference type="AlphaFoldDB" id="A0A7S4EAA2"/>
<name>A0A7S4EAA2_9STRA</name>
<organism evidence="7">
    <name type="scientific">Pelagomonas calceolata</name>
    <dbReference type="NCBI Taxonomy" id="35677"/>
    <lineage>
        <taxon>Eukaryota</taxon>
        <taxon>Sar</taxon>
        <taxon>Stramenopiles</taxon>
        <taxon>Ochrophyta</taxon>
        <taxon>Pelagophyceae</taxon>
        <taxon>Pelagomonadales</taxon>
        <taxon>Pelagomonadaceae</taxon>
        <taxon>Pelagomonas</taxon>
    </lineage>
</organism>
<dbReference type="GO" id="GO:0005634">
    <property type="term" value="C:nucleus"/>
    <property type="evidence" value="ECO:0007669"/>
    <property type="project" value="UniProtKB-SubCell"/>
</dbReference>